<dbReference type="OrthoDB" id="5908671at2759"/>
<dbReference type="AlphaFoldDB" id="A0A0B2V131"/>
<gene>
    <name evidence="1" type="ORF">Tcan_10431</name>
</gene>
<accession>A0A0B2V131</accession>
<protein>
    <submittedName>
        <fullName evidence="1">Uncharacterized protein</fullName>
    </submittedName>
</protein>
<dbReference type="Proteomes" id="UP000031036">
    <property type="component" value="Unassembled WGS sequence"/>
</dbReference>
<keyword evidence="2" id="KW-1185">Reference proteome</keyword>
<evidence type="ECO:0000313" key="2">
    <source>
        <dbReference type="Proteomes" id="UP000031036"/>
    </source>
</evidence>
<reference evidence="1 2" key="1">
    <citation type="submission" date="2014-11" db="EMBL/GenBank/DDBJ databases">
        <title>Genetic blueprint of the zoonotic pathogen Toxocara canis.</title>
        <authorList>
            <person name="Zhu X.-Q."/>
            <person name="Korhonen P.K."/>
            <person name="Cai H."/>
            <person name="Young N.D."/>
            <person name="Nejsum P."/>
            <person name="von Samson-Himmelstjerna G."/>
            <person name="Boag P.R."/>
            <person name="Tan P."/>
            <person name="Li Q."/>
            <person name="Min J."/>
            <person name="Yang Y."/>
            <person name="Wang X."/>
            <person name="Fang X."/>
            <person name="Hall R.S."/>
            <person name="Hofmann A."/>
            <person name="Sternberg P.W."/>
            <person name="Jex A.R."/>
            <person name="Gasser R.B."/>
        </authorList>
    </citation>
    <scope>NUCLEOTIDE SEQUENCE [LARGE SCALE GENOMIC DNA]</scope>
    <source>
        <strain evidence="1">PN_DK_2014</strain>
    </source>
</reference>
<name>A0A0B2V131_TOXCA</name>
<evidence type="ECO:0000313" key="1">
    <source>
        <dbReference type="EMBL" id="KHN75229.1"/>
    </source>
</evidence>
<dbReference type="EMBL" id="JPKZ01002768">
    <property type="protein sequence ID" value="KHN75229.1"/>
    <property type="molecule type" value="Genomic_DNA"/>
</dbReference>
<comment type="caution">
    <text evidence="1">The sequence shown here is derived from an EMBL/GenBank/DDBJ whole genome shotgun (WGS) entry which is preliminary data.</text>
</comment>
<sequence>MDTDDLVQATRPAIKLEADMGEHVAESNAKCCDSPQHVIMSRSTGRLFTIDTSRAKTNAQVVSLCAQKLGIKEYKQLDQRSNSKQIWVSMSQNRMQNAGHDSPQHVIMSRSTGRLFTIDTSRAKTNAQVVSLCAQKLGIKEIGSPKIPALTLSPTCVTRFQISALTLSPTYVIRFQTFVAFKTFCYWLLVRVNHDFYKWQEQST</sequence>
<organism evidence="1 2">
    <name type="scientific">Toxocara canis</name>
    <name type="common">Canine roundworm</name>
    <dbReference type="NCBI Taxonomy" id="6265"/>
    <lineage>
        <taxon>Eukaryota</taxon>
        <taxon>Metazoa</taxon>
        <taxon>Ecdysozoa</taxon>
        <taxon>Nematoda</taxon>
        <taxon>Chromadorea</taxon>
        <taxon>Rhabditida</taxon>
        <taxon>Spirurina</taxon>
        <taxon>Ascaridomorpha</taxon>
        <taxon>Ascaridoidea</taxon>
        <taxon>Toxocaridae</taxon>
        <taxon>Toxocara</taxon>
    </lineage>
</organism>
<proteinExistence type="predicted"/>